<keyword evidence="1 4" id="KW-0378">Hydrolase</keyword>
<evidence type="ECO:0000313" key="4">
    <source>
        <dbReference type="EMBL" id="WXB18422.1"/>
    </source>
</evidence>
<dbReference type="Pfam" id="PF08530">
    <property type="entry name" value="PepX_C"/>
    <property type="match status" value="1"/>
</dbReference>
<evidence type="ECO:0000256" key="2">
    <source>
        <dbReference type="SAM" id="MobiDB-lite"/>
    </source>
</evidence>
<dbReference type="NCBIfam" id="TIGR00976">
    <property type="entry name" value="CocE_NonD"/>
    <property type="match status" value="1"/>
</dbReference>
<name>A0ABZ2M7E5_9BACT</name>
<dbReference type="InterPro" id="IPR005674">
    <property type="entry name" value="CocE/Ser_esterase"/>
</dbReference>
<dbReference type="SUPFAM" id="SSF49785">
    <property type="entry name" value="Galactose-binding domain-like"/>
    <property type="match status" value="1"/>
</dbReference>
<dbReference type="EMBL" id="CP089984">
    <property type="protein sequence ID" value="WXB18422.1"/>
    <property type="molecule type" value="Genomic_DNA"/>
</dbReference>
<protein>
    <submittedName>
        <fullName evidence="4">Xaa-Pro dipeptidyl-peptidase</fullName>
        <ecNumber evidence="4">3.4.14.11</ecNumber>
    </submittedName>
</protein>
<evidence type="ECO:0000313" key="5">
    <source>
        <dbReference type="Proteomes" id="UP001370348"/>
    </source>
</evidence>
<organism evidence="4 5">
    <name type="scientific">Pendulispora albinea</name>
    <dbReference type="NCBI Taxonomy" id="2741071"/>
    <lineage>
        <taxon>Bacteria</taxon>
        <taxon>Pseudomonadati</taxon>
        <taxon>Myxococcota</taxon>
        <taxon>Myxococcia</taxon>
        <taxon>Myxococcales</taxon>
        <taxon>Sorangiineae</taxon>
        <taxon>Pendulisporaceae</taxon>
        <taxon>Pendulispora</taxon>
    </lineage>
</organism>
<dbReference type="SUPFAM" id="SSF53474">
    <property type="entry name" value="alpha/beta-Hydrolases"/>
    <property type="match status" value="1"/>
</dbReference>
<gene>
    <name evidence="4" type="ORF">LZC94_14405</name>
</gene>
<feature type="domain" description="Xaa-Pro dipeptidyl-peptidase C-terminal" evidence="3">
    <location>
        <begin position="365"/>
        <end position="650"/>
    </location>
</feature>
<accession>A0ABZ2M7E5</accession>
<evidence type="ECO:0000259" key="3">
    <source>
        <dbReference type="SMART" id="SM00939"/>
    </source>
</evidence>
<dbReference type="Gene3D" id="3.40.50.1820">
    <property type="entry name" value="alpha/beta hydrolase"/>
    <property type="match status" value="2"/>
</dbReference>
<feature type="region of interest" description="Disordered" evidence="2">
    <location>
        <begin position="647"/>
        <end position="808"/>
    </location>
</feature>
<proteinExistence type="predicted"/>
<sequence>MAHLRIRSSIRRVLRIAAVTGTGFLYACSSATETGSSDTSGSPLGVAANGNESTPIYSYANAIHESIWVTTPFDNDGDGQPDKVAVDLIRPREAAEAGVKVPVILEASPYYKGSGRGNESERKAFDANGIITKVPLYYDNYFVPRGYAFVAVDLPGSSRSTGCLDAGGKEEVLGTKAVIDWLNGRATAARADGTPVLADWTTGKVGMIGKSWDGSIANGVAATGVDGLVTIVPQSAISSWYEYTRANGTLRGADYFGFLAAGRNNGRPPGVCDANVAELRKGQDDATGNYNAFFAERDYVPDVSKVKASVFLTHGIDDWIVTTPQFGTWWNALAARGVPRKIWLSQGAHVDPFDIRRAEWVSTLHRWFDYWLQGRDNGIMNEPMASIERTPGNWVNEPTWPTPAARESQLQLAWGKGDTGRLDFVQSKAADSTDPVIDTVVFTDDKALTEADAVSDPSTRKNGRLVFLSRALSRDIRISGRPRVKLTVKVDKPTTEITARLVDYGSATRNINYLAGKGGLVNLTTESCWGESTALDDACYIDMAQDLKKTDLGVLTRGWVDAAHRNSLTSPSPLDPSKWYDITVPLDSEDSVIPAGHVVGLVIAASDFEMTEPQSTGATLSVDLVTSRLYLPIANADESALATATAPHITARAPSPSSDWRRDSRDFAIAPSSGSGRDSRDFAIAPSSDGRPGSRDFAIAPSSGSGPDSRDFAIAPSSDGRPGSRDFAIAPSSDGRPGSRDFAIAPSSGSGPGSRDFAIAPSSGSGPGSRDFAIAPSSDGRPGSRDFAIAPSSDGRRDSRDFAMSSFR</sequence>
<reference evidence="4 5" key="1">
    <citation type="submission" date="2021-12" db="EMBL/GenBank/DDBJ databases">
        <title>Discovery of the Pendulisporaceae a myxobacterial family with distinct sporulation behavior and unique specialized metabolism.</title>
        <authorList>
            <person name="Garcia R."/>
            <person name="Popoff A."/>
            <person name="Bader C.D."/>
            <person name="Loehr J."/>
            <person name="Walesch S."/>
            <person name="Walt C."/>
            <person name="Boldt J."/>
            <person name="Bunk B."/>
            <person name="Haeckl F.J.F.P.J."/>
            <person name="Gunesch A.P."/>
            <person name="Birkelbach J."/>
            <person name="Nuebel U."/>
            <person name="Pietschmann T."/>
            <person name="Bach T."/>
            <person name="Mueller R."/>
        </authorList>
    </citation>
    <scope>NUCLEOTIDE SEQUENCE [LARGE SCALE GENOMIC DNA]</scope>
    <source>
        <strain evidence="4 5">MSr11954</strain>
    </source>
</reference>
<dbReference type="SMART" id="SM00939">
    <property type="entry name" value="PepX_C"/>
    <property type="match status" value="1"/>
</dbReference>
<evidence type="ECO:0000256" key="1">
    <source>
        <dbReference type="ARBA" id="ARBA00022801"/>
    </source>
</evidence>
<dbReference type="InterPro" id="IPR013736">
    <property type="entry name" value="Xaa-Pro_dipept_C"/>
</dbReference>
<dbReference type="EC" id="3.4.14.11" evidence="4"/>
<dbReference type="RefSeq" id="WP_394828051.1">
    <property type="nucleotide sequence ID" value="NZ_CP089984.1"/>
</dbReference>
<dbReference type="GO" id="GO:0008239">
    <property type="term" value="F:dipeptidyl-peptidase activity"/>
    <property type="evidence" value="ECO:0007669"/>
    <property type="project" value="UniProtKB-EC"/>
</dbReference>
<dbReference type="Gene3D" id="2.60.120.260">
    <property type="entry name" value="Galactose-binding domain-like"/>
    <property type="match status" value="1"/>
</dbReference>
<keyword evidence="5" id="KW-1185">Reference proteome</keyword>
<dbReference type="PROSITE" id="PS51257">
    <property type="entry name" value="PROKAR_LIPOPROTEIN"/>
    <property type="match status" value="1"/>
</dbReference>
<dbReference type="InterPro" id="IPR000383">
    <property type="entry name" value="Xaa-Pro-like_dom"/>
</dbReference>
<dbReference type="Proteomes" id="UP001370348">
    <property type="component" value="Chromosome"/>
</dbReference>
<dbReference type="InterPro" id="IPR008979">
    <property type="entry name" value="Galactose-bd-like_sf"/>
</dbReference>
<dbReference type="Pfam" id="PF02129">
    <property type="entry name" value="Peptidase_S15"/>
    <property type="match status" value="1"/>
</dbReference>
<dbReference type="NCBIfam" id="NF003780">
    <property type="entry name" value="PRK05371.1-1"/>
    <property type="match status" value="1"/>
</dbReference>
<dbReference type="InterPro" id="IPR029058">
    <property type="entry name" value="AB_hydrolase_fold"/>
</dbReference>